<comment type="caution">
    <text evidence="3">The sequence shown here is derived from an EMBL/GenBank/DDBJ whole genome shotgun (WGS) entry which is preliminary data.</text>
</comment>
<dbReference type="GO" id="GO:0006355">
    <property type="term" value="P:regulation of DNA-templated transcription"/>
    <property type="evidence" value="ECO:0007669"/>
    <property type="project" value="InterPro"/>
</dbReference>
<evidence type="ECO:0000313" key="4">
    <source>
        <dbReference type="Proteomes" id="UP000035462"/>
    </source>
</evidence>
<accession>A0A837JEN6</accession>
<dbReference type="Pfam" id="PF13391">
    <property type="entry name" value="HNH_2"/>
    <property type="match status" value="1"/>
</dbReference>
<dbReference type="PROSITE" id="PS51913">
    <property type="entry name" value="HTH_HARE"/>
    <property type="match status" value="1"/>
</dbReference>
<sequence>MEKNIVYKDLTYSEAIEKVIFDNGGYASLKYIYENIEKYRKKTGLTPDNTIQERVQRDNRFTRIAKGVYALTDFVNTLENNNDKYIEFSENEVVLKPIKKIETEKTISQKIRIGQNDFRQALLKSLKKCPITHLDEKRLLIASHIKPWVYCDNNERLDINNGFLLSPLFDKLFDKSVGLITFTSEKEILISNKLSKENIKRLGIKHRQIINDLPLNGREEFLEYHRKYIFQG</sequence>
<dbReference type="EMBL" id="JAIT01000017">
    <property type="protein sequence ID" value="KLE06218.1"/>
    <property type="molecule type" value="Genomic_DNA"/>
</dbReference>
<proteinExistence type="predicted"/>
<dbReference type="InterPro" id="IPR007759">
    <property type="entry name" value="Asxl_HARE-HTH"/>
</dbReference>
<dbReference type="InterPro" id="IPR003615">
    <property type="entry name" value="HNH_nuc"/>
</dbReference>
<name>A0A837JEN6_9BACT</name>
<evidence type="ECO:0000259" key="2">
    <source>
        <dbReference type="PROSITE" id="PS51913"/>
    </source>
</evidence>
<dbReference type="AlphaFoldDB" id="A0A837JEN6"/>
<gene>
    <name evidence="3" type="ORF">AF77_02685</name>
</gene>
<dbReference type="Proteomes" id="UP000035462">
    <property type="component" value="Unassembled WGS sequence"/>
</dbReference>
<organism evidence="3 4">
    <name type="scientific">Aliarcobacter butzleri L352</name>
    <dbReference type="NCBI Taxonomy" id="1447260"/>
    <lineage>
        <taxon>Bacteria</taxon>
        <taxon>Pseudomonadati</taxon>
        <taxon>Campylobacterota</taxon>
        <taxon>Epsilonproteobacteria</taxon>
        <taxon>Campylobacterales</taxon>
        <taxon>Arcobacteraceae</taxon>
        <taxon>Aliarcobacter</taxon>
    </lineage>
</organism>
<keyword evidence="1" id="KW-0804">Transcription</keyword>
<reference evidence="3 4" key="1">
    <citation type="submission" date="2014-01" db="EMBL/GenBank/DDBJ databases">
        <title>Development of a Comparative Genomic Fingerprinting Assay for High Resolution Genotyping of Arcobacter butzleri.</title>
        <authorList>
            <person name="Webb A.L."/>
            <person name="Inglis G.D."/>
            <person name="Kruczkiewicz P."/>
            <person name="Selinger L.B."/>
            <person name="Taboada E.N."/>
        </authorList>
    </citation>
    <scope>NUCLEOTIDE SEQUENCE [LARGE SCALE GENOMIC DNA]</scope>
    <source>
        <strain evidence="3 4">L352</strain>
    </source>
</reference>
<evidence type="ECO:0000256" key="1">
    <source>
        <dbReference type="ARBA" id="ARBA00023163"/>
    </source>
</evidence>
<protein>
    <recommendedName>
        <fullName evidence="2">HTH HARE-type domain-containing protein</fullName>
    </recommendedName>
</protein>
<dbReference type="RefSeq" id="WP_052759200.1">
    <property type="nucleotide sequence ID" value="NZ_JAIT01000017.1"/>
</dbReference>
<feature type="domain" description="HTH HARE-type" evidence="2">
    <location>
        <begin position="10"/>
        <end position="74"/>
    </location>
</feature>
<evidence type="ECO:0000313" key="3">
    <source>
        <dbReference type="EMBL" id="KLE06218.1"/>
    </source>
</evidence>